<dbReference type="PANTHER" id="PTHR42878:SF7">
    <property type="entry name" value="SENSOR HISTIDINE KINASE GLRK"/>
    <property type="match status" value="1"/>
</dbReference>
<evidence type="ECO:0000256" key="7">
    <source>
        <dbReference type="ARBA" id="ARBA00022692"/>
    </source>
</evidence>
<feature type="domain" description="PAS" evidence="17">
    <location>
        <begin position="334"/>
        <end position="371"/>
    </location>
</feature>
<dbReference type="EC" id="2.7.13.3" evidence="3"/>
<gene>
    <name evidence="18" type="ORF">GCM10023350_01640</name>
</gene>
<reference evidence="19" key="1">
    <citation type="journal article" date="2019" name="Int. J. Syst. Evol. Microbiol.">
        <title>The Global Catalogue of Microorganisms (GCM) 10K type strain sequencing project: providing services to taxonomists for standard genome sequencing and annotation.</title>
        <authorList>
            <consortium name="The Broad Institute Genomics Platform"/>
            <consortium name="The Broad Institute Genome Sequencing Center for Infectious Disease"/>
            <person name="Wu L."/>
            <person name="Ma J."/>
        </authorList>
    </citation>
    <scope>NUCLEOTIDE SEQUENCE [LARGE SCALE GENOMIC DNA]</scope>
    <source>
        <strain evidence="19">JCM 18532</strain>
    </source>
</reference>
<dbReference type="InterPro" id="IPR005467">
    <property type="entry name" value="His_kinase_dom"/>
</dbReference>
<comment type="caution">
    <text evidence="18">The sequence shown here is derived from an EMBL/GenBank/DDBJ whole genome shotgun (WGS) entry which is preliminary data.</text>
</comment>
<keyword evidence="11 15" id="KW-1133">Transmembrane helix</keyword>
<dbReference type="Gene3D" id="3.30.450.20">
    <property type="entry name" value="PAS domain"/>
    <property type="match status" value="1"/>
</dbReference>
<evidence type="ECO:0000259" key="16">
    <source>
        <dbReference type="PROSITE" id="PS50109"/>
    </source>
</evidence>
<dbReference type="Gene3D" id="3.30.565.10">
    <property type="entry name" value="Histidine kinase-like ATPase, C-terminal domain"/>
    <property type="match status" value="1"/>
</dbReference>
<evidence type="ECO:0000256" key="11">
    <source>
        <dbReference type="ARBA" id="ARBA00022989"/>
    </source>
</evidence>
<proteinExistence type="predicted"/>
<dbReference type="InterPro" id="IPR004358">
    <property type="entry name" value="Sig_transdc_His_kin-like_C"/>
</dbReference>
<dbReference type="SUPFAM" id="SSF47384">
    <property type="entry name" value="Homodimeric domain of signal transducing histidine kinase"/>
    <property type="match status" value="1"/>
</dbReference>
<accession>A0ABP8Y8M1</accession>
<dbReference type="SUPFAM" id="SSF55785">
    <property type="entry name" value="PYP-like sensor domain (PAS domain)"/>
    <property type="match status" value="1"/>
</dbReference>
<dbReference type="RefSeq" id="WP_345524613.1">
    <property type="nucleotide sequence ID" value="NZ_BAABKN010000003.1"/>
</dbReference>
<feature type="transmembrane region" description="Helical" evidence="15">
    <location>
        <begin position="73"/>
        <end position="91"/>
    </location>
</feature>
<dbReference type="Pfam" id="PF00512">
    <property type="entry name" value="HisKA"/>
    <property type="match status" value="1"/>
</dbReference>
<dbReference type="InterPro" id="IPR036890">
    <property type="entry name" value="HATPase_C_sf"/>
</dbReference>
<dbReference type="GO" id="GO:0005524">
    <property type="term" value="F:ATP binding"/>
    <property type="evidence" value="ECO:0007669"/>
    <property type="project" value="UniProtKB-KW"/>
</dbReference>
<dbReference type="Gene3D" id="1.10.287.130">
    <property type="match status" value="1"/>
</dbReference>
<evidence type="ECO:0000256" key="10">
    <source>
        <dbReference type="ARBA" id="ARBA00022840"/>
    </source>
</evidence>
<evidence type="ECO:0000256" key="12">
    <source>
        <dbReference type="ARBA" id="ARBA00023012"/>
    </source>
</evidence>
<evidence type="ECO:0000256" key="3">
    <source>
        <dbReference type="ARBA" id="ARBA00012438"/>
    </source>
</evidence>
<evidence type="ECO:0000313" key="19">
    <source>
        <dbReference type="Proteomes" id="UP001499882"/>
    </source>
</evidence>
<evidence type="ECO:0000256" key="14">
    <source>
        <dbReference type="ARBA" id="ARBA00039401"/>
    </source>
</evidence>
<evidence type="ECO:0000256" key="4">
    <source>
        <dbReference type="ARBA" id="ARBA00022475"/>
    </source>
</evidence>
<keyword evidence="4" id="KW-1003">Cell membrane</keyword>
<dbReference type="Pfam" id="PF08448">
    <property type="entry name" value="PAS_4"/>
    <property type="match status" value="1"/>
</dbReference>
<name>A0ABP8Y8M1_9ACTN</name>
<dbReference type="SUPFAM" id="SSF55874">
    <property type="entry name" value="ATPase domain of HSP90 chaperone/DNA topoisomerase II/histidine kinase"/>
    <property type="match status" value="1"/>
</dbReference>
<keyword evidence="5" id="KW-0597">Phosphoprotein</keyword>
<feature type="transmembrane region" description="Helical" evidence="15">
    <location>
        <begin position="256"/>
        <end position="277"/>
    </location>
</feature>
<dbReference type="SMART" id="SM00387">
    <property type="entry name" value="HATPase_c"/>
    <property type="match status" value="1"/>
</dbReference>
<dbReference type="PRINTS" id="PR00344">
    <property type="entry name" value="BCTRLSENSOR"/>
</dbReference>
<dbReference type="InterPro" id="IPR035965">
    <property type="entry name" value="PAS-like_dom_sf"/>
</dbReference>
<dbReference type="InterPro" id="IPR050351">
    <property type="entry name" value="BphY/WalK/GraS-like"/>
</dbReference>
<evidence type="ECO:0000256" key="13">
    <source>
        <dbReference type="ARBA" id="ARBA00023136"/>
    </source>
</evidence>
<feature type="transmembrane region" description="Helical" evidence="15">
    <location>
        <begin position="45"/>
        <end position="66"/>
    </location>
</feature>
<keyword evidence="8" id="KW-0547">Nucleotide-binding</keyword>
<keyword evidence="9" id="KW-0418">Kinase</keyword>
<comment type="catalytic activity">
    <reaction evidence="1">
        <text>ATP + protein L-histidine = ADP + protein N-phospho-L-histidine.</text>
        <dbReference type="EC" id="2.7.13.3"/>
    </reaction>
</comment>
<dbReference type="EMBL" id="BAABKN010000003">
    <property type="protein sequence ID" value="GAA4723096.1"/>
    <property type="molecule type" value="Genomic_DNA"/>
</dbReference>
<dbReference type="Pfam" id="PF05231">
    <property type="entry name" value="MASE1"/>
    <property type="match status" value="1"/>
</dbReference>
<dbReference type="PANTHER" id="PTHR42878">
    <property type="entry name" value="TWO-COMPONENT HISTIDINE KINASE"/>
    <property type="match status" value="1"/>
</dbReference>
<dbReference type="CDD" id="cd00075">
    <property type="entry name" value="HATPase"/>
    <property type="match status" value="1"/>
</dbReference>
<dbReference type="Proteomes" id="UP001499882">
    <property type="component" value="Unassembled WGS sequence"/>
</dbReference>
<dbReference type="PROSITE" id="PS50109">
    <property type="entry name" value="HIS_KIN"/>
    <property type="match status" value="1"/>
</dbReference>
<feature type="domain" description="Histidine kinase" evidence="16">
    <location>
        <begin position="467"/>
        <end position="679"/>
    </location>
</feature>
<evidence type="ECO:0000313" key="18">
    <source>
        <dbReference type="EMBL" id="GAA4723096.1"/>
    </source>
</evidence>
<feature type="transmembrane region" description="Helical" evidence="15">
    <location>
        <begin position="178"/>
        <end position="197"/>
    </location>
</feature>
<evidence type="ECO:0000256" key="9">
    <source>
        <dbReference type="ARBA" id="ARBA00022777"/>
    </source>
</evidence>
<evidence type="ECO:0000256" key="6">
    <source>
        <dbReference type="ARBA" id="ARBA00022679"/>
    </source>
</evidence>
<evidence type="ECO:0000256" key="15">
    <source>
        <dbReference type="SAM" id="Phobius"/>
    </source>
</evidence>
<keyword evidence="10 18" id="KW-0067">ATP-binding</keyword>
<evidence type="ECO:0000256" key="1">
    <source>
        <dbReference type="ARBA" id="ARBA00000085"/>
    </source>
</evidence>
<keyword evidence="7 15" id="KW-0812">Transmembrane</keyword>
<dbReference type="PROSITE" id="PS50112">
    <property type="entry name" value="PAS"/>
    <property type="match status" value="1"/>
</dbReference>
<dbReference type="Pfam" id="PF02518">
    <property type="entry name" value="HATPase_c"/>
    <property type="match status" value="1"/>
</dbReference>
<comment type="subcellular location">
    <subcellularLocation>
        <location evidence="2">Cell membrane</location>
        <topology evidence="2">Multi-pass membrane protein</topology>
    </subcellularLocation>
</comment>
<protein>
    <recommendedName>
        <fullName evidence="14">Sensor-like histidine kinase SenX3</fullName>
        <ecNumber evidence="3">2.7.13.3</ecNumber>
    </recommendedName>
</protein>
<dbReference type="InterPro" id="IPR003661">
    <property type="entry name" value="HisK_dim/P_dom"/>
</dbReference>
<dbReference type="SMART" id="SM00388">
    <property type="entry name" value="HisKA"/>
    <property type="match status" value="1"/>
</dbReference>
<sequence length="680" mass="72227">MGGGPVRGATPQVRTRSREGAGLAVSAFFAIAFVVASSVSRRMEFSGSGFAEMWPAGGLPIFWLMVRQGRGPAIDSVLVLTASFVANLIAGSDPGPALTFALANLVQSWLAVVLLRRWCPATWGCGGDRPLDSPRVVASLGASLFLAIGVGTALASAGAVFLPGAGDGLFDSVASGLWFGRNLGGALIVVALGIMVGQRVTSPRPRPKLRGEDARPSELLAATLFTIFMYGLAFSFDELPLAFPLLAATVWYAARFSTLLSAVHSFVVGVVTLMLTLDGIGPFARVEHADLGFMIAQFYIATIALTGLAIATGRDERQALADDLRQAQEETAYEGSMRAAVIGSMTEGVLVVDESGELLVHNDAAARVLGLGDGLSTSSRFALSSWTLDGETMSAQERPTARALRGERVEGELMVVRVEDVGERVLTVSALPLPRDEVNGRTRALVLLRDTTNEHASRQELAAFAGVVAHDLRNPLAAIDGWTEMIADELDAGNLDGQMAQEFVSRVRSASRRMRVLIRDLLAHATSSSRDLDSDRIDVTAMVDEIAAGRNASGLVSAEEIPPVLGDAVLVRQALDNLIGNALKYVAPGEEPKIAVHGCRSDARLVTIVVADHGIGIPEEERGRVFEEFHRAHYRDYEGSGLGLSIVRRIVTRHGGTIEALPNPAGQGSVFRFTLPAFEA</sequence>
<evidence type="ECO:0000256" key="5">
    <source>
        <dbReference type="ARBA" id="ARBA00022553"/>
    </source>
</evidence>
<feature type="transmembrane region" description="Helical" evidence="15">
    <location>
        <begin position="21"/>
        <end position="39"/>
    </location>
</feature>
<dbReference type="InterPro" id="IPR013656">
    <property type="entry name" value="PAS_4"/>
</dbReference>
<keyword evidence="12" id="KW-0902">Two-component regulatory system</keyword>
<organism evidence="18 19">
    <name type="scientific">Nocardioides endophyticus</name>
    <dbReference type="NCBI Taxonomy" id="1353775"/>
    <lineage>
        <taxon>Bacteria</taxon>
        <taxon>Bacillati</taxon>
        <taxon>Actinomycetota</taxon>
        <taxon>Actinomycetes</taxon>
        <taxon>Propionibacteriales</taxon>
        <taxon>Nocardioidaceae</taxon>
        <taxon>Nocardioides</taxon>
    </lineage>
</organism>
<dbReference type="InterPro" id="IPR007895">
    <property type="entry name" value="MASE1"/>
</dbReference>
<dbReference type="CDD" id="cd00082">
    <property type="entry name" value="HisKA"/>
    <property type="match status" value="1"/>
</dbReference>
<feature type="transmembrane region" description="Helical" evidence="15">
    <location>
        <begin position="218"/>
        <end position="236"/>
    </location>
</feature>
<feature type="transmembrane region" description="Helical" evidence="15">
    <location>
        <begin position="289"/>
        <end position="311"/>
    </location>
</feature>
<feature type="transmembrane region" description="Helical" evidence="15">
    <location>
        <begin position="97"/>
        <end position="115"/>
    </location>
</feature>
<evidence type="ECO:0000256" key="8">
    <source>
        <dbReference type="ARBA" id="ARBA00022741"/>
    </source>
</evidence>
<evidence type="ECO:0000259" key="17">
    <source>
        <dbReference type="PROSITE" id="PS50112"/>
    </source>
</evidence>
<keyword evidence="13 15" id="KW-0472">Membrane</keyword>
<dbReference type="InterPro" id="IPR000014">
    <property type="entry name" value="PAS"/>
</dbReference>
<dbReference type="InterPro" id="IPR036097">
    <property type="entry name" value="HisK_dim/P_sf"/>
</dbReference>
<evidence type="ECO:0000256" key="2">
    <source>
        <dbReference type="ARBA" id="ARBA00004651"/>
    </source>
</evidence>
<keyword evidence="6" id="KW-0808">Transferase</keyword>
<feature type="transmembrane region" description="Helical" evidence="15">
    <location>
        <begin position="136"/>
        <end position="158"/>
    </location>
</feature>
<keyword evidence="19" id="KW-1185">Reference proteome</keyword>
<dbReference type="InterPro" id="IPR003594">
    <property type="entry name" value="HATPase_dom"/>
</dbReference>